<keyword evidence="8" id="KW-1185">Reference proteome</keyword>
<comment type="subcellular location">
    <subcellularLocation>
        <location evidence="1">Cell envelope</location>
    </subcellularLocation>
</comment>
<dbReference type="Gene3D" id="3.90.76.10">
    <property type="entry name" value="Dipeptide-binding Protein, Domain 1"/>
    <property type="match status" value="1"/>
</dbReference>
<accession>A0ABT9RGT9</accession>
<dbReference type="CDD" id="cd00995">
    <property type="entry name" value="PBP2_NikA_DppA_OppA_like"/>
    <property type="match status" value="1"/>
</dbReference>
<dbReference type="InterPro" id="IPR030678">
    <property type="entry name" value="Peptide/Ni-bd"/>
</dbReference>
<sequence>MIRRAIPVATALALALTACGQQAASPQQQQQQGAGGAPKLELRTVTAPATGELDKVTWNLPYEPQTVDPIRSFNYAENTVLANMCESLLRLTPEFGIEPGLAEKADNPSPTTWVYTIRDGVKFWDGTPLTAEDVAASLNRHLDPALGTWWGDYFHTVESIKATGPMQVTVTLKQPDVLFNQAMASAAGAIVSAEYAKKKDLGSPTGGVMCTGPYKYESWKSGDSLTIKRNDAYWDTALRPKTKELVFRFIADETTAVNALRSGEVDGQYFYLPPAGLGQLQQSTTGSVTLGKSLTFWTLLGAAKTGPYADPKVRQALSLALDRAAISKVVFQGTAVPQRTLAGAEYWGYQRDAFQKAYDALPPETPDLAKAKQLLTEAGSPTQTITIGIQGSSAVHEQTANLIKATGEALGLKIEIKVIPVEQYGNLYSDPKAREGIDAFFSTWYGNVPDPLDIYTVFLAGSRTNFNDYAAVDADIKKARAAYDETERAALVTTIQQKVTADVPWMPLNNLPVILYMNKRVTGAVASFPYLYYPWAAGLGAA</sequence>
<dbReference type="PANTHER" id="PTHR30290">
    <property type="entry name" value="PERIPLASMIC BINDING COMPONENT OF ABC TRANSPORTER"/>
    <property type="match status" value="1"/>
</dbReference>
<evidence type="ECO:0000256" key="5">
    <source>
        <dbReference type="SAM" id="SignalP"/>
    </source>
</evidence>
<evidence type="ECO:0000313" key="7">
    <source>
        <dbReference type="EMBL" id="MDP9868497.1"/>
    </source>
</evidence>
<feature type="chain" id="PRO_5045527635" evidence="5">
    <location>
        <begin position="24"/>
        <end position="542"/>
    </location>
</feature>
<dbReference type="InterPro" id="IPR000914">
    <property type="entry name" value="SBP_5_dom"/>
</dbReference>
<protein>
    <submittedName>
        <fullName evidence="7">Peptide/nickel transport system substrate-binding protein</fullName>
    </submittedName>
</protein>
<feature type="signal peptide" evidence="5">
    <location>
        <begin position="1"/>
        <end position="23"/>
    </location>
</feature>
<gene>
    <name evidence="7" type="ORF">J2S55_007763</name>
</gene>
<comment type="caution">
    <text evidence="7">The sequence shown here is derived from an EMBL/GenBank/DDBJ whole genome shotgun (WGS) entry which is preliminary data.</text>
</comment>
<name>A0ABT9RGT9_9ACTN</name>
<proteinExistence type="inferred from homology"/>
<reference evidence="7 8" key="1">
    <citation type="submission" date="2023-07" db="EMBL/GenBank/DDBJ databases">
        <title>Sequencing the genomes of 1000 actinobacteria strains.</title>
        <authorList>
            <person name="Klenk H.-P."/>
        </authorList>
    </citation>
    <scope>NUCLEOTIDE SEQUENCE [LARGE SCALE GENOMIC DNA]</scope>
    <source>
        <strain evidence="7 8">DSM 44109</strain>
    </source>
</reference>
<evidence type="ECO:0000256" key="2">
    <source>
        <dbReference type="ARBA" id="ARBA00005695"/>
    </source>
</evidence>
<dbReference type="InterPro" id="IPR039424">
    <property type="entry name" value="SBP_5"/>
</dbReference>
<evidence type="ECO:0000313" key="8">
    <source>
        <dbReference type="Proteomes" id="UP001230426"/>
    </source>
</evidence>
<evidence type="ECO:0000259" key="6">
    <source>
        <dbReference type="Pfam" id="PF00496"/>
    </source>
</evidence>
<dbReference type="Proteomes" id="UP001230426">
    <property type="component" value="Unassembled WGS sequence"/>
</dbReference>
<keyword evidence="3" id="KW-0813">Transport</keyword>
<dbReference type="PANTHER" id="PTHR30290:SF10">
    <property type="entry name" value="PERIPLASMIC OLIGOPEPTIDE-BINDING PROTEIN-RELATED"/>
    <property type="match status" value="1"/>
</dbReference>
<dbReference type="SUPFAM" id="SSF53850">
    <property type="entry name" value="Periplasmic binding protein-like II"/>
    <property type="match status" value="1"/>
</dbReference>
<dbReference type="Gene3D" id="3.40.190.10">
    <property type="entry name" value="Periplasmic binding protein-like II"/>
    <property type="match status" value="1"/>
</dbReference>
<dbReference type="RefSeq" id="WP_306871415.1">
    <property type="nucleotide sequence ID" value="NZ_JAUSRB010000002.1"/>
</dbReference>
<comment type="similarity">
    <text evidence="2">Belongs to the bacterial solute-binding protein 5 family.</text>
</comment>
<keyword evidence="4 5" id="KW-0732">Signal</keyword>
<feature type="domain" description="Solute-binding protein family 5" evidence="6">
    <location>
        <begin position="97"/>
        <end position="464"/>
    </location>
</feature>
<dbReference type="EMBL" id="JAUSRB010000002">
    <property type="protein sequence ID" value="MDP9868497.1"/>
    <property type="molecule type" value="Genomic_DNA"/>
</dbReference>
<dbReference type="Pfam" id="PF00496">
    <property type="entry name" value="SBP_bac_5"/>
    <property type="match status" value="1"/>
</dbReference>
<evidence type="ECO:0000256" key="3">
    <source>
        <dbReference type="ARBA" id="ARBA00022448"/>
    </source>
</evidence>
<evidence type="ECO:0000256" key="1">
    <source>
        <dbReference type="ARBA" id="ARBA00004196"/>
    </source>
</evidence>
<dbReference type="PROSITE" id="PS51257">
    <property type="entry name" value="PROKAR_LIPOPROTEIN"/>
    <property type="match status" value="1"/>
</dbReference>
<evidence type="ECO:0000256" key="4">
    <source>
        <dbReference type="ARBA" id="ARBA00022729"/>
    </source>
</evidence>
<dbReference type="Gene3D" id="3.10.105.10">
    <property type="entry name" value="Dipeptide-binding Protein, Domain 3"/>
    <property type="match status" value="1"/>
</dbReference>
<dbReference type="PIRSF" id="PIRSF002741">
    <property type="entry name" value="MppA"/>
    <property type="match status" value="1"/>
</dbReference>
<organism evidence="7 8">
    <name type="scientific">Streptosporangium brasiliense</name>
    <dbReference type="NCBI Taxonomy" id="47480"/>
    <lineage>
        <taxon>Bacteria</taxon>
        <taxon>Bacillati</taxon>
        <taxon>Actinomycetota</taxon>
        <taxon>Actinomycetes</taxon>
        <taxon>Streptosporangiales</taxon>
        <taxon>Streptosporangiaceae</taxon>
        <taxon>Streptosporangium</taxon>
    </lineage>
</organism>